<evidence type="ECO:0000313" key="1">
    <source>
        <dbReference type="EMBL" id="MWK60616.1"/>
    </source>
</evidence>
<feature type="non-terminal residue" evidence="1">
    <location>
        <position position="52"/>
    </location>
</feature>
<accession>A0A7X3HH01</accession>
<gene>
    <name evidence="1" type="ORF">GO594_32120</name>
</gene>
<dbReference type="AlphaFoldDB" id="A0A7X3HH01"/>
<reference evidence="1 2" key="1">
    <citation type="submission" date="2019-12" db="EMBL/GenBank/DDBJ databases">
        <title>Draft genome sequence of Pseudomonas otitidis recovered from a chicken carcass.</title>
        <authorList>
            <person name="Vieira T.R."/>
            <person name="Oliviera E.F.C."/>
            <person name="Silva N.M.V."/>
            <person name="Sambrano G.E."/>
            <person name="Cibulski S.P."/>
            <person name="Cardoso M.R.I."/>
        </authorList>
    </citation>
    <scope>NUCLEOTIDE SEQUENCE [LARGE SCALE GENOMIC DNA]</scope>
    <source>
        <strain evidence="1 2">25_K</strain>
    </source>
</reference>
<comment type="caution">
    <text evidence="1">The sequence shown here is derived from an EMBL/GenBank/DDBJ whole genome shotgun (WGS) entry which is preliminary data.</text>
</comment>
<protein>
    <submittedName>
        <fullName evidence="1">DNA polymerase IV</fullName>
    </submittedName>
</protein>
<name>A0A7X3HH01_9GAMM</name>
<dbReference type="EMBL" id="WTFN01000703">
    <property type="protein sequence ID" value="MWK60616.1"/>
    <property type="molecule type" value="Genomic_DNA"/>
</dbReference>
<proteinExistence type="predicted"/>
<evidence type="ECO:0000313" key="2">
    <source>
        <dbReference type="Proteomes" id="UP000461288"/>
    </source>
</evidence>
<sequence>MKHGRTVIFHIDVNSAFLSWEAVYRLHHLGGKEDLRNMVSAVGGDMAMRHGI</sequence>
<dbReference type="Proteomes" id="UP000461288">
    <property type="component" value="Unassembled WGS sequence"/>
</dbReference>
<organism evidence="1 2">
    <name type="scientific">Metapseudomonas otitidis</name>
    <dbReference type="NCBI Taxonomy" id="319939"/>
    <lineage>
        <taxon>Bacteria</taxon>
        <taxon>Pseudomonadati</taxon>
        <taxon>Pseudomonadota</taxon>
        <taxon>Gammaproteobacteria</taxon>
        <taxon>Pseudomonadales</taxon>
        <taxon>Pseudomonadaceae</taxon>
        <taxon>Metapseudomonas</taxon>
    </lineage>
</organism>